<reference evidence="1 2" key="1">
    <citation type="submission" date="2014-04" db="EMBL/GenBank/DDBJ databases">
        <authorList>
            <consortium name="DOE Joint Genome Institute"/>
            <person name="Kuo A."/>
            <person name="Gay G."/>
            <person name="Dore J."/>
            <person name="Kohler A."/>
            <person name="Nagy L.G."/>
            <person name="Floudas D."/>
            <person name="Copeland A."/>
            <person name="Barry K.W."/>
            <person name="Cichocki N."/>
            <person name="Veneault-Fourrey C."/>
            <person name="LaButti K."/>
            <person name="Lindquist E.A."/>
            <person name="Lipzen A."/>
            <person name="Lundell T."/>
            <person name="Morin E."/>
            <person name="Murat C."/>
            <person name="Sun H."/>
            <person name="Tunlid A."/>
            <person name="Henrissat B."/>
            <person name="Grigoriev I.V."/>
            <person name="Hibbett D.S."/>
            <person name="Martin F."/>
            <person name="Nordberg H.P."/>
            <person name="Cantor M.N."/>
            <person name="Hua S.X."/>
        </authorList>
    </citation>
    <scope>NUCLEOTIDE SEQUENCE [LARGE SCALE GENOMIC DNA]</scope>
    <source>
        <strain evidence="2">h7</strain>
    </source>
</reference>
<dbReference type="Proteomes" id="UP000053424">
    <property type="component" value="Unassembled WGS sequence"/>
</dbReference>
<accession>A0A0C3C7X2</accession>
<gene>
    <name evidence="1" type="ORF">M413DRAFT_447120</name>
</gene>
<dbReference type="HOGENOM" id="CLU_2705068_0_0_1"/>
<evidence type="ECO:0000313" key="2">
    <source>
        <dbReference type="Proteomes" id="UP000053424"/>
    </source>
</evidence>
<keyword evidence="2" id="KW-1185">Reference proteome</keyword>
<name>A0A0C3C7X2_HEBCY</name>
<reference evidence="2" key="2">
    <citation type="submission" date="2015-01" db="EMBL/GenBank/DDBJ databases">
        <title>Evolutionary Origins and Diversification of the Mycorrhizal Mutualists.</title>
        <authorList>
            <consortium name="DOE Joint Genome Institute"/>
            <consortium name="Mycorrhizal Genomics Consortium"/>
            <person name="Kohler A."/>
            <person name="Kuo A."/>
            <person name="Nagy L.G."/>
            <person name="Floudas D."/>
            <person name="Copeland A."/>
            <person name="Barry K.W."/>
            <person name="Cichocki N."/>
            <person name="Veneault-Fourrey C."/>
            <person name="LaButti K."/>
            <person name="Lindquist E.A."/>
            <person name="Lipzen A."/>
            <person name="Lundell T."/>
            <person name="Morin E."/>
            <person name="Murat C."/>
            <person name="Riley R."/>
            <person name="Ohm R."/>
            <person name="Sun H."/>
            <person name="Tunlid A."/>
            <person name="Henrissat B."/>
            <person name="Grigoriev I.V."/>
            <person name="Hibbett D.S."/>
            <person name="Martin F."/>
        </authorList>
    </citation>
    <scope>NUCLEOTIDE SEQUENCE [LARGE SCALE GENOMIC DNA]</scope>
    <source>
        <strain evidence="2">h7</strain>
    </source>
</reference>
<dbReference type="EMBL" id="KN831785">
    <property type="protein sequence ID" value="KIM39656.1"/>
    <property type="molecule type" value="Genomic_DNA"/>
</dbReference>
<evidence type="ECO:0000313" key="1">
    <source>
        <dbReference type="EMBL" id="KIM39656.1"/>
    </source>
</evidence>
<sequence>MDQHKKHIRYNQRLIWEGGLYGRRLTTKSYRVGFTVPISTLQVSSKKARSVQGHHPSVTILKKLRLIFSDSLR</sequence>
<protein>
    <submittedName>
        <fullName evidence="1">Uncharacterized protein</fullName>
    </submittedName>
</protein>
<dbReference type="AlphaFoldDB" id="A0A0C3C7X2"/>
<organism evidence="1 2">
    <name type="scientific">Hebeloma cylindrosporum</name>
    <dbReference type="NCBI Taxonomy" id="76867"/>
    <lineage>
        <taxon>Eukaryota</taxon>
        <taxon>Fungi</taxon>
        <taxon>Dikarya</taxon>
        <taxon>Basidiomycota</taxon>
        <taxon>Agaricomycotina</taxon>
        <taxon>Agaricomycetes</taxon>
        <taxon>Agaricomycetidae</taxon>
        <taxon>Agaricales</taxon>
        <taxon>Agaricineae</taxon>
        <taxon>Hymenogastraceae</taxon>
        <taxon>Hebeloma</taxon>
    </lineage>
</organism>
<proteinExistence type="predicted"/>